<feature type="compositionally biased region" description="Low complexity" evidence="4">
    <location>
        <begin position="782"/>
        <end position="793"/>
    </location>
</feature>
<dbReference type="AlphaFoldDB" id="A0A9W8EAS4"/>
<feature type="region of interest" description="Disordered" evidence="4">
    <location>
        <begin position="770"/>
        <end position="834"/>
    </location>
</feature>
<dbReference type="Pfam" id="PF00400">
    <property type="entry name" value="WD40"/>
    <property type="match status" value="4"/>
</dbReference>
<proteinExistence type="predicted"/>
<feature type="region of interest" description="Disordered" evidence="4">
    <location>
        <begin position="907"/>
        <end position="1165"/>
    </location>
</feature>
<evidence type="ECO:0008006" key="7">
    <source>
        <dbReference type="Google" id="ProtNLM"/>
    </source>
</evidence>
<feature type="compositionally biased region" description="Polar residues" evidence="4">
    <location>
        <begin position="922"/>
        <end position="932"/>
    </location>
</feature>
<feature type="compositionally biased region" description="Polar residues" evidence="4">
    <location>
        <begin position="794"/>
        <end position="810"/>
    </location>
</feature>
<gene>
    <name evidence="5" type="ORF">H4R34_001602</name>
</gene>
<dbReference type="PROSITE" id="PS50082">
    <property type="entry name" value="WD_REPEATS_2"/>
    <property type="match status" value="4"/>
</dbReference>
<feature type="region of interest" description="Disordered" evidence="4">
    <location>
        <begin position="293"/>
        <end position="354"/>
    </location>
</feature>
<dbReference type="PANTHER" id="PTHR14221">
    <property type="entry name" value="WD REPEAT DOMAIN 44"/>
    <property type="match status" value="1"/>
</dbReference>
<dbReference type="SMART" id="SM00320">
    <property type="entry name" value="WD40"/>
    <property type="match status" value="7"/>
</dbReference>
<keyword evidence="6" id="KW-1185">Reference proteome</keyword>
<sequence length="1232" mass="131393">MAQPASPSRSVRSTSGDDVDDSYYDAPERMPPTADAGLPLDDTLRPKSKSKGQPPTPWQLLRRATTTFSDKIVGNPGTAGGPALQPRGSTDSTRSARAISPGTAAPPPPAFMADHDLIQSDTGSDSDSPSPSLNQPAEHCSSPPADALEKRKKTLSFGSKKFLDKLNPLKPKPLDAATIDIAPTAVQPRPASITSSPVTHTPMLPAHSSDRNLSGHVRSDGTIAYTRVRARHKPTRLLHRLFLAQEVKVDPDTLLPPLSPVPSRYPASQGGSHLEPSISRLSLASSRTHSLSISSAVPPVPGRPPVLSQPAGSVPPVPLQRIASTHSNMSVASLPRSPLPSPRHSTVQSRTGTGPHEPVFCLKFSQNGQYLATGGQNAIVKVWQLRDHTKGGSPTNSESHRAKPDANDDARSVSHSLYSYLERTTRNTNPDANPATDAGSKTPEDHDSPLPSQITADSVGIFEDMPYREYTGHTRDILDLSWSRHNFLLSSSMDKTVRLWHVSRSECLCCFHHIDFVTSIAFHPRDDRFFLSGSLDGKVRLWNIPEKKVASWNEMPDGHFITAVGFASKEGTLVAAGSHRGLCVFYDTDGLQYHTQIQVRSTRGRNARGHKITGIEAMPSTSFGEDKLLITSNDSRIRLYNMKDKSLERKYKGHTNTSSQIKATFSADGKRIICGSEDHNVYVWDTQPSVVQKSVYKDKVYYTQTPMLLGSTGGAGTFKKRDRDHVGMEWFAASSHIITAAIFAPPETIQWLAKHGDPLLTQNPRLALRTGATAKGDVPRSTTAGLDGTGATDSQPPGSADQTSIRSNGASPKLTEGGKPLSKSTHRSNSSTSLLTTGIANNDLIITTGYDGIMRVFRCDTRSESVIAAQSFASRNASQRSVASRMTYNPNASSVSVLSGLSFGPVGMSRSSSRAGSEASSVHVTDTTTPISGTHARPGLGQTSAVAAPLPKPTSTGGSPRRHHAPSLLGFLGLSKKKPRDKPLGSSYLVSQGGALPPRRRSVTMHDQVLGSLRKAGPTRADSDAALPRMIAPNPPSQLHFKHSTQSLTSLNGSQTAAAAEQSSVVSPGLPRASTGIEPRRRSASIHMPSKHSVESKPVTPAPKSTPRASGRRPRVTITLHSSLRQALTPGVESPPTTALPGQTLHEQRATPSIGSVAHPAPDTNALLSSRLGATTVDKPASSSDCPKCQSNQLQVFDVLSSTASGVPSKANAAASPPSKITICLSCRSLVE</sequence>
<dbReference type="OrthoDB" id="1932312at2759"/>
<dbReference type="Proteomes" id="UP001151582">
    <property type="component" value="Unassembled WGS sequence"/>
</dbReference>
<feature type="repeat" description="WD" evidence="3">
    <location>
        <begin position="665"/>
        <end position="694"/>
    </location>
</feature>
<name>A0A9W8EAS4_9FUNG</name>
<evidence type="ECO:0000256" key="4">
    <source>
        <dbReference type="SAM" id="MobiDB-lite"/>
    </source>
</evidence>
<dbReference type="PANTHER" id="PTHR14221:SF0">
    <property type="entry name" value="WD REPEAT-CONTAINING PROTEIN 44"/>
    <property type="match status" value="1"/>
</dbReference>
<feature type="compositionally biased region" description="Polar residues" evidence="4">
    <location>
        <begin position="322"/>
        <end position="331"/>
    </location>
</feature>
<reference evidence="5" key="1">
    <citation type="submission" date="2022-07" db="EMBL/GenBank/DDBJ databases">
        <title>Phylogenomic reconstructions and comparative analyses of Kickxellomycotina fungi.</title>
        <authorList>
            <person name="Reynolds N.K."/>
            <person name="Stajich J.E."/>
            <person name="Barry K."/>
            <person name="Grigoriev I.V."/>
            <person name="Crous P."/>
            <person name="Smith M.E."/>
        </authorList>
    </citation>
    <scope>NUCLEOTIDE SEQUENCE</scope>
    <source>
        <strain evidence="5">RSA 567</strain>
    </source>
</reference>
<dbReference type="InterPro" id="IPR036322">
    <property type="entry name" value="WD40_repeat_dom_sf"/>
</dbReference>
<feature type="compositionally biased region" description="Low complexity" evidence="4">
    <location>
        <begin position="821"/>
        <end position="834"/>
    </location>
</feature>
<feature type="compositionally biased region" description="Polar residues" evidence="4">
    <location>
        <begin position="1044"/>
        <end position="1066"/>
    </location>
</feature>
<dbReference type="InterPro" id="IPR001680">
    <property type="entry name" value="WD40_rpt"/>
</dbReference>
<feature type="repeat" description="WD" evidence="3">
    <location>
        <begin position="510"/>
        <end position="544"/>
    </location>
</feature>
<keyword evidence="2" id="KW-0677">Repeat</keyword>
<feature type="repeat" description="WD" evidence="3">
    <location>
        <begin position="470"/>
        <end position="510"/>
    </location>
</feature>
<feature type="region of interest" description="Disordered" evidence="4">
    <location>
        <begin position="188"/>
        <end position="217"/>
    </location>
</feature>
<evidence type="ECO:0000256" key="2">
    <source>
        <dbReference type="ARBA" id="ARBA00022737"/>
    </source>
</evidence>
<keyword evidence="1 3" id="KW-0853">WD repeat</keyword>
<feature type="repeat" description="WD" evidence="3">
    <location>
        <begin position="352"/>
        <end position="386"/>
    </location>
</feature>
<accession>A0A9W8EAS4</accession>
<dbReference type="InterPro" id="IPR015943">
    <property type="entry name" value="WD40/YVTN_repeat-like_dom_sf"/>
</dbReference>
<feature type="compositionally biased region" description="Basic and acidic residues" evidence="4">
    <location>
        <begin position="398"/>
        <end position="412"/>
    </location>
</feature>
<feature type="compositionally biased region" description="Polar residues" evidence="4">
    <location>
        <begin position="1"/>
        <end position="16"/>
    </location>
</feature>
<organism evidence="5 6">
    <name type="scientific">Dimargaris verticillata</name>
    <dbReference type="NCBI Taxonomy" id="2761393"/>
    <lineage>
        <taxon>Eukaryota</taxon>
        <taxon>Fungi</taxon>
        <taxon>Fungi incertae sedis</taxon>
        <taxon>Zoopagomycota</taxon>
        <taxon>Kickxellomycotina</taxon>
        <taxon>Dimargaritomycetes</taxon>
        <taxon>Dimargaritales</taxon>
        <taxon>Dimargaritaceae</taxon>
        <taxon>Dimargaris</taxon>
    </lineage>
</organism>
<evidence type="ECO:0000313" key="6">
    <source>
        <dbReference type="Proteomes" id="UP001151582"/>
    </source>
</evidence>
<dbReference type="SUPFAM" id="SSF50978">
    <property type="entry name" value="WD40 repeat-like"/>
    <property type="match status" value="1"/>
</dbReference>
<dbReference type="PROSITE" id="PS50294">
    <property type="entry name" value="WD_REPEATS_REGION"/>
    <property type="match status" value="3"/>
</dbReference>
<protein>
    <recommendedName>
        <fullName evidence="7">WD repeat-containing protein 44</fullName>
    </recommendedName>
</protein>
<evidence type="ECO:0000313" key="5">
    <source>
        <dbReference type="EMBL" id="KAJ1982727.1"/>
    </source>
</evidence>
<comment type="caution">
    <text evidence="5">The sequence shown here is derived from an EMBL/GenBank/DDBJ whole genome shotgun (WGS) entry which is preliminary data.</text>
</comment>
<dbReference type="EMBL" id="JANBQB010000080">
    <property type="protein sequence ID" value="KAJ1982727.1"/>
    <property type="molecule type" value="Genomic_DNA"/>
</dbReference>
<dbReference type="InterPro" id="IPR040324">
    <property type="entry name" value="WDR44/Dgr2"/>
</dbReference>
<evidence type="ECO:0000256" key="1">
    <source>
        <dbReference type="ARBA" id="ARBA00022574"/>
    </source>
</evidence>
<evidence type="ECO:0000256" key="3">
    <source>
        <dbReference type="PROSITE-ProRule" id="PRU00221"/>
    </source>
</evidence>
<feature type="region of interest" description="Disordered" evidence="4">
    <location>
        <begin position="389"/>
        <end position="454"/>
    </location>
</feature>
<feature type="compositionally biased region" description="Low complexity" evidence="4">
    <location>
        <begin position="907"/>
        <end position="921"/>
    </location>
</feature>
<feature type="region of interest" description="Disordered" evidence="4">
    <location>
        <begin position="1"/>
        <end position="150"/>
    </location>
</feature>
<dbReference type="Gene3D" id="2.130.10.10">
    <property type="entry name" value="YVTN repeat-like/Quinoprotein amine dehydrogenase"/>
    <property type="match status" value="2"/>
</dbReference>